<protein>
    <recommendedName>
        <fullName evidence="5 13">Guanylate kinase</fullName>
        <ecNumber evidence="4 13">2.7.4.8</ecNumber>
    </recommendedName>
    <alternativeName>
        <fullName evidence="11 13">GMP kinase</fullName>
    </alternativeName>
</protein>
<dbReference type="PROSITE" id="PS50052">
    <property type="entry name" value="GUANYLATE_KINASE_2"/>
    <property type="match status" value="1"/>
</dbReference>
<keyword evidence="17" id="KW-1185">Reference proteome</keyword>
<dbReference type="GO" id="GO:0005524">
    <property type="term" value="F:ATP binding"/>
    <property type="evidence" value="ECO:0007669"/>
    <property type="project" value="UniProtKB-UniRule"/>
</dbReference>
<dbReference type="InterPro" id="IPR008145">
    <property type="entry name" value="GK/Ca_channel_bsu"/>
</dbReference>
<dbReference type="GO" id="GO:0004385">
    <property type="term" value="F:GMP kinase activity"/>
    <property type="evidence" value="ECO:0007669"/>
    <property type="project" value="UniProtKB-UniRule"/>
</dbReference>
<comment type="catalytic activity">
    <reaction evidence="12 13">
        <text>GMP + ATP = GDP + ADP</text>
        <dbReference type="Rhea" id="RHEA:20780"/>
        <dbReference type="ChEBI" id="CHEBI:30616"/>
        <dbReference type="ChEBI" id="CHEBI:58115"/>
        <dbReference type="ChEBI" id="CHEBI:58189"/>
        <dbReference type="ChEBI" id="CHEBI:456216"/>
        <dbReference type="EC" id="2.7.4.8"/>
    </reaction>
</comment>
<dbReference type="Proteomes" id="UP001241110">
    <property type="component" value="Unassembled WGS sequence"/>
</dbReference>
<dbReference type="SMART" id="SM00072">
    <property type="entry name" value="GuKc"/>
    <property type="match status" value="1"/>
</dbReference>
<comment type="similarity">
    <text evidence="3 13">Belongs to the guanylate kinase family.</text>
</comment>
<evidence type="ECO:0000256" key="5">
    <source>
        <dbReference type="ARBA" id="ARBA00016296"/>
    </source>
</evidence>
<evidence type="ECO:0000313" key="16">
    <source>
        <dbReference type="EMBL" id="MDJ1493424.1"/>
    </source>
</evidence>
<evidence type="ECO:0000256" key="1">
    <source>
        <dbReference type="ARBA" id="ARBA00003531"/>
    </source>
</evidence>
<dbReference type="HAMAP" id="MF_00328">
    <property type="entry name" value="Guanylate_kinase"/>
    <property type="match status" value="1"/>
</dbReference>
<dbReference type="InterPro" id="IPR008144">
    <property type="entry name" value="Guanylate_kin-like_dom"/>
</dbReference>
<organism evidence="15 18">
    <name type="scientific">Xanthocytophaga flava</name>
    <dbReference type="NCBI Taxonomy" id="3048013"/>
    <lineage>
        <taxon>Bacteria</taxon>
        <taxon>Pseudomonadati</taxon>
        <taxon>Bacteroidota</taxon>
        <taxon>Cytophagia</taxon>
        <taxon>Cytophagales</taxon>
        <taxon>Rhodocytophagaceae</taxon>
        <taxon>Xanthocytophaga</taxon>
    </lineage>
</organism>
<proteinExistence type="inferred from homology"/>
<evidence type="ECO:0000256" key="8">
    <source>
        <dbReference type="ARBA" id="ARBA00022741"/>
    </source>
</evidence>
<keyword evidence="9 13" id="KW-0418">Kinase</keyword>
<dbReference type="Proteomes" id="UP001228581">
    <property type="component" value="Unassembled WGS sequence"/>
</dbReference>
<dbReference type="Gene3D" id="3.40.50.300">
    <property type="entry name" value="P-loop containing nucleotide triphosphate hydrolases"/>
    <property type="match status" value="1"/>
</dbReference>
<evidence type="ECO:0000256" key="9">
    <source>
        <dbReference type="ARBA" id="ARBA00022777"/>
    </source>
</evidence>
<dbReference type="GO" id="GO:0005829">
    <property type="term" value="C:cytosol"/>
    <property type="evidence" value="ECO:0007669"/>
    <property type="project" value="TreeGrafter"/>
</dbReference>
<evidence type="ECO:0000256" key="3">
    <source>
        <dbReference type="ARBA" id="ARBA00005790"/>
    </source>
</evidence>
<dbReference type="NCBIfam" id="TIGR03263">
    <property type="entry name" value="guanyl_kin"/>
    <property type="match status" value="1"/>
</dbReference>
<dbReference type="Pfam" id="PF00625">
    <property type="entry name" value="Guanylate_kin"/>
    <property type="match status" value="1"/>
</dbReference>
<evidence type="ECO:0000313" key="15">
    <source>
        <dbReference type="EMBL" id="MDJ1480596.1"/>
    </source>
</evidence>
<keyword evidence="10 13" id="KW-0067">ATP-binding</keyword>
<accession>A0AAE3QP90</accession>
<evidence type="ECO:0000256" key="6">
    <source>
        <dbReference type="ARBA" id="ARBA00022490"/>
    </source>
</evidence>
<dbReference type="InterPro" id="IPR027417">
    <property type="entry name" value="P-loop_NTPase"/>
</dbReference>
<feature type="domain" description="Guanylate kinase-like" evidence="14">
    <location>
        <begin position="19"/>
        <end position="199"/>
    </location>
</feature>
<evidence type="ECO:0000256" key="12">
    <source>
        <dbReference type="ARBA" id="ARBA00048594"/>
    </source>
</evidence>
<evidence type="ECO:0000256" key="7">
    <source>
        <dbReference type="ARBA" id="ARBA00022679"/>
    </source>
</evidence>
<keyword evidence="8 13" id="KW-0547">Nucleotide-binding</keyword>
<reference evidence="15 17" key="1">
    <citation type="submission" date="2023-05" db="EMBL/GenBank/DDBJ databases">
        <authorList>
            <person name="Zhang X."/>
        </authorList>
    </citation>
    <scope>NUCLEOTIDE SEQUENCE</scope>
    <source>
        <strain evidence="16 17">DM2B3-1</strain>
        <strain evidence="15">YF14B1</strain>
    </source>
</reference>
<dbReference type="EMBL" id="JASJOT010000005">
    <property type="protein sequence ID" value="MDJ1493424.1"/>
    <property type="molecule type" value="Genomic_DNA"/>
</dbReference>
<evidence type="ECO:0000256" key="13">
    <source>
        <dbReference type="HAMAP-Rule" id="MF_00328"/>
    </source>
</evidence>
<dbReference type="Gene3D" id="3.30.63.10">
    <property type="entry name" value="Guanylate Kinase phosphate binding domain"/>
    <property type="match status" value="1"/>
</dbReference>
<gene>
    <name evidence="13 15" type="primary">gmk</name>
    <name evidence="15" type="ORF">QNI16_08875</name>
    <name evidence="16" type="ORF">QNI19_10820</name>
</gene>
<comment type="function">
    <text evidence="1 13">Essential for recycling GMP and indirectly, cGMP.</text>
</comment>
<dbReference type="PANTHER" id="PTHR23117:SF13">
    <property type="entry name" value="GUANYLATE KINASE"/>
    <property type="match status" value="1"/>
</dbReference>
<dbReference type="PANTHER" id="PTHR23117">
    <property type="entry name" value="GUANYLATE KINASE-RELATED"/>
    <property type="match status" value="1"/>
</dbReference>
<evidence type="ECO:0000256" key="4">
    <source>
        <dbReference type="ARBA" id="ARBA00012961"/>
    </source>
</evidence>
<evidence type="ECO:0000256" key="11">
    <source>
        <dbReference type="ARBA" id="ARBA00030128"/>
    </source>
</evidence>
<keyword evidence="7 13" id="KW-0808">Transferase</keyword>
<comment type="caution">
    <text evidence="15">The sequence shown here is derived from an EMBL/GenBank/DDBJ whole genome shotgun (WGS) entry which is preliminary data.</text>
</comment>
<dbReference type="EMBL" id="JASJOS010000003">
    <property type="protein sequence ID" value="MDJ1480596.1"/>
    <property type="molecule type" value="Genomic_DNA"/>
</dbReference>
<evidence type="ECO:0000313" key="18">
    <source>
        <dbReference type="Proteomes" id="UP001241110"/>
    </source>
</evidence>
<evidence type="ECO:0000313" key="17">
    <source>
        <dbReference type="Proteomes" id="UP001228581"/>
    </source>
</evidence>
<dbReference type="AlphaFoldDB" id="A0AAE3QP90"/>
<keyword evidence="6 13" id="KW-0963">Cytoplasm</keyword>
<dbReference type="EC" id="2.7.4.8" evidence="4 13"/>
<dbReference type="SUPFAM" id="SSF52540">
    <property type="entry name" value="P-loop containing nucleoside triphosphate hydrolases"/>
    <property type="match status" value="1"/>
</dbReference>
<sequence>MRHLNQIITAISTHIHFQGRTIIFSAPSGSGKTTIVQHLLSKYSNLGFSISACTRAKRPYEQDGIDYYFLTPEEFRSKIDNLEFVEWEQVYAGMYYGTLKSEVERLWTNGKHVLFDVDVKGGVNLKNYFGDKALSIFVKVPSLELLEHRLRKRGTETEEKIQQRVAKAAYELSYEDSFDVTLLNADLSETLIQAEKLIDDFLSK</sequence>
<dbReference type="CDD" id="cd00071">
    <property type="entry name" value="GMPK"/>
    <property type="match status" value="1"/>
</dbReference>
<dbReference type="FunFam" id="3.30.63.10:FF:000005">
    <property type="entry name" value="Guanylate kinase"/>
    <property type="match status" value="1"/>
</dbReference>
<name>A0AAE3QP90_9BACT</name>
<evidence type="ECO:0000256" key="10">
    <source>
        <dbReference type="ARBA" id="ARBA00022840"/>
    </source>
</evidence>
<evidence type="ECO:0000259" key="14">
    <source>
        <dbReference type="PROSITE" id="PS50052"/>
    </source>
</evidence>
<feature type="binding site" evidence="13">
    <location>
        <begin position="26"/>
        <end position="33"/>
    </location>
    <ligand>
        <name>ATP</name>
        <dbReference type="ChEBI" id="CHEBI:30616"/>
    </ligand>
</feature>
<dbReference type="RefSeq" id="WP_313977395.1">
    <property type="nucleotide sequence ID" value="NZ_JASJOR010000006.1"/>
</dbReference>
<dbReference type="InterPro" id="IPR017665">
    <property type="entry name" value="Guanylate_kinase"/>
</dbReference>
<comment type="subcellular location">
    <subcellularLocation>
        <location evidence="2 13">Cytoplasm</location>
    </subcellularLocation>
</comment>
<evidence type="ECO:0000256" key="2">
    <source>
        <dbReference type="ARBA" id="ARBA00004496"/>
    </source>
</evidence>